<name>A0A086YC53_9RHOB</name>
<dbReference type="OrthoDB" id="7159061at2"/>
<reference evidence="4 5" key="1">
    <citation type="submission" date="2014-03" db="EMBL/GenBank/DDBJ databases">
        <title>Genome of Haematobacter massiliensis CCUG 47968.</title>
        <authorList>
            <person name="Wang D."/>
            <person name="Wang G."/>
        </authorList>
    </citation>
    <scope>NUCLEOTIDE SEQUENCE [LARGE SCALE GENOMIC DNA]</scope>
    <source>
        <strain evidence="4 5">CCUG 47968</strain>
    </source>
</reference>
<dbReference type="GO" id="GO:0005737">
    <property type="term" value="C:cytoplasm"/>
    <property type="evidence" value="ECO:0007669"/>
    <property type="project" value="TreeGrafter"/>
</dbReference>
<dbReference type="AlphaFoldDB" id="A0A086YC53"/>
<protein>
    <submittedName>
        <fullName evidence="4">Thiamine-phosphate pyrophosphorylase</fullName>
    </submittedName>
</protein>
<dbReference type="STRING" id="195105.CN97_05405"/>
<comment type="caution">
    <text evidence="4">The sequence shown here is derived from an EMBL/GenBank/DDBJ whole genome shotgun (WGS) entry which is preliminary data.</text>
</comment>
<dbReference type="eggNOG" id="COG0352">
    <property type="taxonomic scope" value="Bacteria"/>
</dbReference>
<evidence type="ECO:0000256" key="1">
    <source>
        <dbReference type="ARBA" id="ARBA00004948"/>
    </source>
</evidence>
<comment type="pathway">
    <text evidence="1">Cofactor biosynthesis; thiamine diphosphate biosynthesis.</text>
</comment>
<dbReference type="PANTHER" id="PTHR20857">
    <property type="entry name" value="THIAMINE-PHOSPHATE PYROPHOSPHORYLASE"/>
    <property type="match status" value="1"/>
</dbReference>
<evidence type="ECO:0000256" key="2">
    <source>
        <dbReference type="ARBA" id="ARBA00022977"/>
    </source>
</evidence>
<dbReference type="RefSeq" id="WP_035705899.1">
    <property type="nucleotide sequence ID" value="NZ_CAMIFG010000150.1"/>
</dbReference>
<dbReference type="SUPFAM" id="SSF51391">
    <property type="entry name" value="Thiamin phosphate synthase"/>
    <property type="match status" value="1"/>
</dbReference>
<dbReference type="EMBL" id="JGYG01000001">
    <property type="protein sequence ID" value="KFI31853.1"/>
    <property type="molecule type" value="Genomic_DNA"/>
</dbReference>
<dbReference type="CDD" id="cd00564">
    <property type="entry name" value="TMP_TenI"/>
    <property type="match status" value="1"/>
</dbReference>
<gene>
    <name evidence="4" type="ORF">CN97_05405</name>
</gene>
<dbReference type="InterPro" id="IPR013785">
    <property type="entry name" value="Aldolase_TIM"/>
</dbReference>
<feature type="domain" description="Thiamine phosphate synthase/TenI" evidence="3">
    <location>
        <begin position="11"/>
        <end position="180"/>
    </location>
</feature>
<accession>A0A086YC53</accession>
<dbReference type="Pfam" id="PF02581">
    <property type="entry name" value="TMP-TENI"/>
    <property type="match status" value="1"/>
</dbReference>
<evidence type="ECO:0000313" key="5">
    <source>
        <dbReference type="Proteomes" id="UP000028826"/>
    </source>
</evidence>
<dbReference type="GO" id="GO:0009228">
    <property type="term" value="P:thiamine biosynthetic process"/>
    <property type="evidence" value="ECO:0007669"/>
    <property type="project" value="UniProtKB-KW"/>
</dbReference>
<keyword evidence="5" id="KW-1185">Reference proteome</keyword>
<evidence type="ECO:0000259" key="3">
    <source>
        <dbReference type="Pfam" id="PF02581"/>
    </source>
</evidence>
<dbReference type="Proteomes" id="UP000028826">
    <property type="component" value="Unassembled WGS sequence"/>
</dbReference>
<proteinExistence type="predicted"/>
<dbReference type="InterPro" id="IPR036206">
    <property type="entry name" value="ThiamineP_synth_sf"/>
</dbReference>
<dbReference type="InterPro" id="IPR022998">
    <property type="entry name" value="ThiamineP_synth_TenI"/>
</dbReference>
<dbReference type="PANTHER" id="PTHR20857:SF15">
    <property type="entry name" value="THIAMINE-PHOSPHATE SYNTHASE"/>
    <property type="match status" value="1"/>
</dbReference>
<sequence length="208" mass="22275">MQDQDQDRPQLYLVTPPDFEVETFGPRLAAVLDGAEVACLRLALVSRDEDRVARAADALREIAHQRDVALVVDRHVGLVERLGLDGVHLTDGARGVRKARETLGADAIVGAFCGASRHDGMTAGETGADYVAFGPVTAGGLGDGTVAEQELFAWWSEMIEVPIVAEGGLTVDLVRDLSAVTDFFAVGEEIWREEDALAALRRLLAPLG</sequence>
<dbReference type="Gene3D" id="3.20.20.70">
    <property type="entry name" value="Aldolase class I"/>
    <property type="match status" value="1"/>
</dbReference>
<evidence type="ECO:0000313" key="4">
    <source>
        <dbReference type="EMBL" id="KFI31853.1"/>
    </source>
</evidence>
<keyword evidence="2" id="KW-0784">Thiamine biosynthesis</keyword>
<organism evidence="4 5">
    <name type="scientific">Haematobacter massiliensis</name>
    <dbReference type="NCBI Taxonomy" id="195105"/>
    <lineage>
        <taxon>Bacteria</taxon>
        <taxon>Pseudomonadati</taxon>
        <taxon>Pseudomonadota</taxon>
        <taxon>Alphaproteobacteria</taxon>
        <taxon>Rhodobacterales</taxon>
        <taxon>Paracoccaceae</taxon>
        <taxon>Haematobacter</taxon>
    </lineage>
</organism>
<dbReference type="GO" id="GO:0004789">
    <property type="term" value="F:thiamine-phosphate diphosphorylase activity"/>
    <property type="evidence" value="ECO:0007669"/>
    <property type="project" value="TreeGrafter"/>
</dbReference>